<proteinExistence type="predicted"/>
<comment type="caution">
    <text evidence="1">The sequence shown here is derived from an EMBL/GenBank/DDBJ whole genome shotgun (WGS) entry which is preliminary data.</text>
</comment>
<sequence length="99" mass="11149">MASLLCIMGNKKRVHAITWAKRSLLVVGEKKGFMCSCFLSMKQVVFKVKSQWKQALRSSCSCSSSSLKQSGGVRFGYDPESYSQNFDDGFLNEQHHFVS</sequence>
<dbReference type="Proteomes" id="UP000827976">
    <property type="component" value="Chromosome 14"/>
</dbReference>
<reference evidence="2" key="1">
    <citation type="journal article" date="2022" name="Nat. Commun.">
        <title>Chromosome evolution and the genetic basis of agronomically important traits in greater yam.</title>
        <authorList>
            <person name="Bredeson J.V."/>
            <person name="Lyons J.B."/>
            <person name="Oniyinde I.O."/>
            <person name="Okereke N.R."/>
            <person name="Kolade O."/>
            <person name="Nnabue I."/>
            <person name="Nwadili C.O."/>
            <person name="Hribova E."/>
            <person name="Parker M."/>
            <person name="Nwogha J."/>
            <person name="Shu S."/>
            <person name="Carlson J."/>
            <person name="Kariba R."/>
            <person name="Muthemba S."/>
            <person name="Knop K."/>
            <person name="Barton G.J."/>
            <person name="Sherwood A.V."/>
            <person name="Lopez-Montes A."/>
            <person name="Asiedu R."/>
            <person name="Jamnadass R."/>
            <person name="Muchugi A."/>
            <person name="Goodstein D."/>
            <person name="Egesi C.N."/>
            <person name="Featherston J."/>
            <person name="Asfaw A."/>
            <person name="Simpson G.G."/>
            <person name="Dolezel J."/>
            <person name="Hendre P.S."/>
            <person name="Van Deynze A."/>
            <person name="Kumar P.L."/>
            <person name="Obidiegwu J.E."/>
            <person name="Bhattacharjee R."/>
            <person name="Rokhsar D.S."/>
        </authorList>
    </citation>
    <scope>NUCLEOTIDE SEQUENCE [LARGE SCALE GENOMIC DNA]</scope>
    <source>
        <strain evidence="2">cv. TDa95/00328</strain>
    </source>
</reference>
<accession>A0ACB7UPS2</accession>
<dbReference type="EMBL" id="CM037024">
    <property type="protein sequence ID" value="KAH7662750.1"/>
    <property type="molecule type" value="Genomic_DNA"/>
</dbReference>
<organism evidence="1 2">
    <name type="scientific">Dioscorea alata</name>
    <name type="common">Purple yam</name>
    <dbReference type="NCBI Taxonomy" id="55571"/>
    <lineage>
        <taxon>Eukaryota</taxon>
        <taxon>Viridiplantae</taxon>
        <taxon>Streptophyta</taxon>
        <taxon>Embryophyta</taxon>
        <taxon>Tracheophyta</taxon>
        <taxon>Spermatophyta</taxon>
        <taxon>Magnoliopsida</taxon>
        <taxon>Liliopsida</taxon>
        <taxon>Dioscoreales</taxon>
        <taxon>Dioscoreaceae</taxon>
        <taxon>Dioscorea</taxon>
    </lineage>
</organism>
<protein>
    <submittedName>
        <fullName evidence="1">Uncharacterized protein</fullName>
    </submittedName>
</protein>
<gene>
    <name evidence="1" type="ORF">IHE45_14G008900</name>
</gene>
<evidence type="ECO:0000313" key="1">
    <source>
        <dbReference type="EMBL" id="KAH7662750.1"/>
    </source>
</evidence>
<evidence type="ECO:0000313" key="2">
    <source>
        <dbReference type="Proteomes" id="UP000827976"/>
    </source>
</evidence>
<keyword evidence="2" id="KW-1185">Reference proteome</keyword>
<name>A0ACB7UPS2_DIOAL</name>